<dbReference type="EMBL" id="BK015666">
    <property type="protein sequence ID" value="DAE19001.1"/>
    <property type="molecule type" value="Genomic_DNA"/>
</dbReference>
<accession>A0A8S5QJM7</accession>
<sequence length="78" mass="8677">MHGQDTNPGTDNQDSVYTGVEFVSSLPTVIPQNEKYLLLLTFSNGLWKIPDSSKHKFTLKSIEFDFAVDGGVLNTFQP</sequence>
<protein>
    <submittedName>
        <fullName evidence="1">Uncharacterized protein</fullName>
    </submittedName>
</protein>
<evidence type="ECO:0000313" key="1">
    <source>
        <dbReference type="EMBL" id="DAE19001.1"/>
    </source>
</evidence>
<name>A0A8S5QJM7_9CAUD</name>
<reference evidence="1" key="1">
    <citation type="journal article" date="2021" name="Proc. Natl. Acad. Sci. U.S.A.">
        <title>A Catalog of Tens of Thousands of Viruses from Human Metagenomes Reveals Hidden Associations with Chronic Diseases.</title>
        <authorList>
            <person name="Tisza M.J."/>
            <person name="Buck C.B."/>
        </authorList>
    </citation>
    <scope>NUCLEOTIDE SEQUENCE</scope>
    <source>
        <strain evidence="1">CtiOl67</strain>
    </source>
</reference>
<proteinExistence type="predicted"/>
<organism evidence="1">
    <name type="scientific">Siphoviridae sp. ctiOl67</name>
    <dbReference type="NCBI Taxonomy" id="2825622"/>
    <lineage>
        <taxon>Viruses</taxon>
        <taxon>Duplodnaviria</taxon>
        <taxon>Heunggongvirae</taxon>
        <taxon>Uroviricota</taxon>
        <taxon>Caudoviricetes</taxon>
    </lineage>
</organism>